<keyword evidence="1" id="KW-0472">Membrane</keyword>
<feature type="transmembrane region" description="Helical" evidence="1">
    <location>
        <begin position="7"/>
        <end position="26"/>
    </location>
</feature>
<evidence type="ECO:0000256" key="1">
    <source>
        <dbReference type="SAM" id="Phobius"/>
    </source>
</evidence>
<comment type="caution">
    <text evidence="2">The sequence shown here is derived from an EMBL/GenBank/DDBJ whole genome shotgun (WGS) entry which is preliminary data.</text>
</comment>
<keyword evidence="1" id="KW-1133">Transmembrane helix</keyword>
<dbReference type="EMBL" id="JANUHC010000004">
    <property type="protein sequence ID" value="MCS0630459.1"/>
    <property type="molecule type" value="Genomic_DNA"/>
</dbReference>
<gene>
    <name evidence="2" type="ORF">NX786_14055</name>
</gene>
<dbReference type="Proteomes" id="UP001165263">
    <property type="component" value="Unassembled WGS sequence"/>
</dbReference>
<keyword evidence="1" id="KW-0812">Transmembrane</keyword>
<reference evidence="2" key="1">
    <citation type="submission" date="2022-08" db="EMBL/GenBank/DDBJ databases">
        <title>Reclassification of Massilia species as members of the genera Telluria, Duganella, Pseudoduganella, Mokoshia gen. nov. and Zemynaea gen. nov. using orthogonal and non-orthogonal genome-based approaches.</title>
        <authorList>
            <person name="Bowman J.P."/>
        </authorList>
    </citation>
    <scope>NUCLEOTIDE SEQUENCE</scope>
    <source>
        <strain evidence="2">LMG 11547</strain>
    </source>
</reference>
<evidence type="ECO:0000313" key="3">
    <source>
        <dbReference type="Proteomes" id="UP001165263"/>
    </source>
</evidence>
<proteinExistence type="predicted"/>
<dbReference type="RefSeq" id="WP_259449562.1">
    <property type="nucleotide sequence ID" value="NZ_CP119520.1"/>
</dbReference>
<name>A0ABT2BZ86_9BURK</name>
<accession>A0ABT2BZ86</accession>
<keyword evidence="3" id="KW-1185">Reference proteome</keyword>
<organism evidence="2 3">
    <name type="scientific">Telluria mixta</name>
    <dbReference type="NCBI Taxonomy" id="34071"/>
    <lineage>
        <taxon>Bacteria</taxon>
        <taxon>Pseudomonadati</taxon>
        <taxon>Pseudomonadota</taxon>
        <taxon>Betaproteobacteria</taxon>
        <taxon>Burkholderiales</taxon>
        <taxon>Oxalobacteraceae</taxon>
        <taxon>Telluria group</taxon>
        <taxon>Telluria</taxon>
    </lineage>
</organism>
<evidence type="ECO:0000313" key="2">
    <source>
        <dbReference type="EMBL" id="MCS0630459.1"/>
    </source>
</evidence>
<evidence type="ECO:0008006" key="4">
    <source>
        <dbReference type="Google" id="ProtNLM"/>
    </source>
</evidence>
<feature type="transmembrane region" description="Helical" evidence="1">
    <location>
        <begin position="38"/>
        <end position="56"/>
    </location>
</feature>
<protein>
    <recommendedName>
        <fullName evidence="4">Beta-ketoacyl synthase N-terminal domain-containing protein</fullName>
    </recommendedName>
</protein>
<sequence length="449" mass="45631">MGTWIRGGILTMLTFGAFWGGAIFTWRGTDRAPSTSDLVTYLVALPLAVLAAVVLVRRFAKPQPAADAAAPAATAAPAPAAAARLPALALVDAAVRTRHGDSVDELAAALDARRARPDLDPELVDDAGYPVMSVRVPSAGDGTWRAEAEPWLAAQGHSDVRFGEAHWRAVELASAVVSELADAAALAAVGDPLLRIVPLAPADWTAAQRTAAGAWFVHVAAQAGWDADKIAVSPAPAGEPAAAASALLSVLAGQTNNDPALTILLTFDSRIDQAVVDRMAADGTLFSAAHPQGLVPGEGAAGLLLGDTAYAAPTLQAASTTRSASADAMPRIDAADLRRLAARVLAETAVDASTVSALFADADHRSNRVLEAMALAHDDLPHLDAGIDVRTTGPACGQSGAVPFLAALALARRQALDGAGAVLCVGNADPVHRSIAVVRPAAVTASAAA</sequence>